<name>A0AA97KA01_EUBMA</name>
<gene>
    <name evidence="2" type="primary">LOC129340491</name>
</gene>
<keyword evidence="1" id="KW-1185">Reference proteome</keyword>
<dbReference type="RefSeq" id="XP_054851291.1">
    <property type="nucleotide sequence ID" value="XM_054995316.1"/>
</dbReference>
<dbReference type="GeneID" id="129340491"/>
<organism evidence="1 2">
    <name type="scientific">Eublepharis macularius</name>
    <name type="common">Leopard gecko</name>
    <name type="synonym">Cyrtodactylus macularius</name>
    <dbReference type="NCBI Taxonomy" id="481883"/>
    <lineage>
        <taxon>Eukaryota</taxon>
        <taxon>Metazoa</taxon>
        <taxon>Chordata</taxon>
        <taxon>Craniata</taxon>
        <taxon>Vertebrata</taxon>
        <taxon>Euteleostomi</taxon>
        <taxon>Lepidosauria</taxon>
        <taxon>Squamata</taxon>
        <taxon>Bifurcata</taxon>
        <taxon>Gekkota</taxon>
        <taxon>Eublepharidae</taxon>
        <taxon>Eublepharinae</taxon>
        <taxon>Eublepharis</taxon>
    </lineage>
</organism>
<evidence type="ECO:0000313" key="2">
    <source>
        <dbReference type="RefSeq" id="XP_054851291.1"/>
    </source>
</evidence>
<evidence type="ECO:0000313" key="1">
    <source>
        <dbReference type="Proteomes" id="UP001190640"/>
    </source>
</evidence>
<accession>A0AA97KA01</accession>
<reference evidence="2" key="1">
    <citation type="submission" date="2025-08" db="UniProtKB">
        <authorList>
            <consortium name="RefSeq"/>
        </authorList>
    </citation>
    <scope>IDENTIFICATION</scope>
    <source>
        <tissue evidence="2">Blood</tissue>
    </source>
</reference>
<dbReference type="AlphaFoldDB" id="A0AA97KA01"/>
<proteinExistence type="predicted"/>
<protein>
    <submittedName>
        <fullName evidence="2">WW domain-binding protein 2-like</fullName>
    </submittedName>
</protein>
<dbReference type="Proteomes" id="UP001190640">
    <property type="component" value="Chromosome 12"/>
</dbReference>
<dbReference type="SUPFAM" id="SSF50729">
    <property type="entry name" value="PH domain-like"/>
    <property type="match status" value="1"/>
</dbReference>
<dbReference type="KEGG" id="emc:129340491"/>
<sequence length="220" mass="24887">MLRGVPLAMEVSRYQFSRSASSSEERVLAHYSEVSLMLEDRPDFPEELRGAKKGMLYLTQYKMIFQHKDKGSTIIRFPLQLLEGCFLEEEPGSKPQCLKGTLTSSQGVVSFKFIFQYGATECLNMIKDLSAADMLREGSNLQEYPTASIYTYAHPAAPRSVRSLNMLPLWPPPYPGPPDLPPPYSEVEGSSLRGSRGSEIQEVCCHCRRQRIQDQANWQD</sequence>